<accession>A0AAW7X8R6</accession>
<gene>
    <name evidence="2" type="ORF">Q4521_14455</name>
</gene>
<sequence>MSNIAMEQVEAKLDELIGLCTRLEKENATLRAKEDSWQQERLRLLEKNEIARKRVEAMIERLKKIHTEA</sequence>
<dbReference type="Proteomes" id="UP001169760">
    <property type="component" value="Unassembled WGS sequence"/>
</dbReference>
<name>A0AAW7X8R6_9GAMM</name>
<comment type="caution">
    <text evidence="2">The sequence shown here is derived from an EMBL/GenBank/DDBJ whole genome shotgun (WGS) entry which is preliminary data.</text>
</comment>
<dbReference type="RefSeq" id="WP_011469985.1">
    <property type="nucleotide sequence ID" value="NZ_CP123764.1"/>
</dbReference>
<dbReference type="EMBL" id="JAUOPB010000010">
    <property type="protein sequence ID" value="MDO6423680.1"/>
    <property type="molecule type" value="Genomic_DNA"/>
</dbReference>
<proteinExistence type="predicted"/>
<dbReference type="InterPro" id="IPR012662">
    <property type="entry name" value="CHP02449"/>
</dbReference>
<evidence type="ECO:0000256" key="1">
    <source>
        <dbReference type="SAM" id="Coils"/>
    </source>
</evidence>
<dbReference type="AlphaFoldDB" id="A0AAW7X8R6"/>
<dbReference type="GeneID" id="98615129"/>
<dbReference type="NCBIfam" id="TIGR02449">
    <property type="entry name" value="TIGR02449 family protein"/>
    <property type="match status" value="1"/>
</dbReference>
<protein>
    <submittedName>
        <fullName evidence="2">TIGR02449 family protein</fullName>
    </submittedName>
</protein>
<organism evidence="2 3">
    <name type="scientific">Saccharophagus degradans</name>
    <dbReference type="NCBI Taxonomy" id="86304"/>
    <lineage>
        <taxon>Bacteria</taxon>
        <taxon>Pseudomonadati</taxon>
        <taxon>Pseudomonadota</taxon>
        <taxon>Gammaproteobacteria</taxon>
        <taxon>Cellvibrionales</taxon>
        <taxon>Cellvibrionaceae</taxon>
        <taxon>Saccharophagus</taxon>
    </lineage>
</organism>
<reference evidence="2" key="1">
    <citation type="submission" date="2023-07" db="EMBL/GenBank/DDBJ databases">
        <title>Genome content predicts the carbon catabolic preferences of heterotrophic bacteria.</title>
        <authorList>
            <person name="Gralka M."/>
        </authorList>
    </citation>
    <scope>NUCLEOTIDE SEQUENCE</scope>
    <source>
        <strain evidence="2">I3M17_2</strain>
    </source>
</reference>
<evidence type="ECO:0000313" key="2">
    <source>
        <dbReference type="EMBL" id="MDO6423680.1"/>
    </source>
</evidence>
<feature type="coiled-coil region" evidence="1">
    <location>
        <begin position="6"/>
        <end position="65"/>
    </location>
</feature>
<keyword evidence="1" id="KW-0175">Coiled coil</keyword>
<evidence type="ECO:0000313" key="3">
    <source>
        <dbReference type="Proteomes" id="UP001169760"/>
    </source>
</evidence>